<dbReference type="GO" id="GO:0016987">
    <property type="term" value="F:sigma factor activity"/>
    <property type="evidence" value="ECO:0007669"/>
    <property type="project" value="InterPro"/>
</dbReference>
<dbReference type="NCBIfam" id="TIGR02937">
    <property type="entry name" value="sigma70-ECF"/>
    <property type="match status" value="1"/>
</dbReference>
<accession>A0A644TJS2</accession>
<protein>
    <recommendedName>
        <fullName evidence="1">RNA polymerase sigma factor 70 region 4 type 2 domain-containing protein</fullName>
    </recommendedName>
</protein>
<comment type="caution">
    <text evidence="2">The sequence shown here is derived from an EMBL/GenBank/DDBJ whole genome shotgun (WGS) entry which is preliminary data.</text>
</comment>
<dbReference type="InterPro" id="IPR014284">
    <property type="entry name" value="RNA_pol_sigma-70_dom"/>
</dbReference>
<feature type="domain" description="RNA polymerase sigma factor 70 region 4 type 2" evidence="1">
    <location>
        <begin position="123"/>
        <end position="170"/>
    </location>
</feature>
<dbReference type="Gene3D" id="1.20.140.160">
    <property type="match status" value="1"/>
</dbReference>
<evidence type="ECO:0000259" key="1">
    <source>
        <dbReference type="Pfam" id="PF08281"/>
    </source>
</evidence>
<dbReference type="GO" id="GO:0003677">
    <property type="term" value="F:DNA binding"/>
    <property type="evidence" value="ECO:0007669"/>
    <property type="project" value="InterPro"/>
</dbReference>
<sequence length="179" mass="20852">MLIDFSKLVPAAQKGDEKAMEEICLAFRPLALNLGHKKRYAVLEDNVESISYCTIIQLVRNYSGTTYQLFPGYIKKMLIFALNNAAKKQQRISYYEANSIDAPENLSPLSTNNEEEHYVERIMLEQAIRKMPAQYRQLLKSYYWENKTDKEIGLQMQISQQAVSKMRKKVLQEIRTSME</sequence>
<organism evidence="2">
    <name type="scientific">bioreactor metagenome</name>
    <dbReference type="NCBI Taxonomy" id="1076179"/>
    <lineage>
        <taxon>unclassified sequences</taxon>
        <taxon>metagenomes</taxon>
        <taxon>ecological metagenomes</taxon>
    </lineage>
</organism>
<dbReference type="AlphaFoldDB" id="A0A644TJS2"/>
<dbReference type="InterPro" id="IPR013324">
    <property type="entry name" value="RNA_pol_sigma_r3/r4-like"/>
</dbReference>
<dbReference type="SUPFAM" id="SSF88659">
    <property type="entry name" value="Sigma3 and sigma4 domains of RNA polymerase sigma factors"/>
    <property type="match status" value="1"/>
</dbReference>
<dbReference type="Pfam" id="PF08281">
    <property type="entry name" value="Sigma70_r4_2"/>
    <property type="match status" value="1"/>
</dbReference>
<dbReference type="EMBL" id="VSSQ01000035">
    <property type="protein sequence ID" value="MPL67153.1"/>
    <property type="molecule type" value="Genomic_DNA"/>
</dbReference>
<name>A0A644TJS2_9ZZZZ</name>
<evidence type="ECO:0000313" key="2">
    <source>
        <dbReference type="EMBL" id="MPL67153.1"/>
    </source>
</evidence>
<dbReference type="InterPro" id="IPR013249">
    <property type="entry name" value="RNA_pol_sigma70_r4_t2"/>
</dbReference>
<dbReference type="GO" id="GO:0006352">
    <property type="term" value="P:DNA-templated transcription initiation"/>
    <property type="evidence" value="ECO:0007669"/>
    <property type="project" value="InterPro"/>
</dbReference>
<proteinExistence type="predicted"/>
<reference evidence="2" key="1">
    <citation type="submission" date="2019-08" db="EMBL/GenBank/DDBJ databases">
        <authorList>
            <person name="Kucharzyk K."/>
            <person name="Murdoch R.W."/>
            <person name="Higgins S."/>
            <person name="Loffler F."/>
        </authorList>
    </citation>
    <scope>NUCLEOTIDE SEQUENCE</scope>
</reference>
<gene>
    <name evidence="2" type="ORF">SDC9_12843</name>
</gene>